<organism evidence="4 5">
    <name type="scientific">Shewanella japonica</name>
    <dbReference type="NCBI Taxonomy" id="93973"/>
    <lineage>
        <taxon>Bacteria</taxon>
        <taxon>Pseudomonadati</taxon>
        <taxon>Pseudomonadota</taxon>
        <taxon>Gammaproteobacteria</taxon>
        <taxon>Alteromonadales</taxon>
        <taxon>Shewanellaceae</taxon>
        <taxon>Shewanella</taxon>
    </lineage>
</organism>
<keyword evidence="5" id="KW-1185">Reference proteome</keyword>
<accession>A0ABN4YIL5</accession>
<sequence>MTLSDTRFILLRKWLSQYFKTEVEIELICGDASFRRYFRVKHLAKSYIVSDSPIELVPIQPFIDMAISYQKVGLVVPEIIAQDNVSGFVLQSDLGDEQLINQLNLQTVKPLYTQALGLLPKIAQVKATASGELPLYDRQFVERELAIFSEWLLGTHLKLTLSDHDKQIISHAFSVLIENAIAQPHVGMHRDYHSRNILLVDKQLGVIDFQDAVIGPVTYDAVSLLRDCYIKWPKDIVDELKQSHFRLCQQHQFIDESVSFEQYESWFDLMGLQRHIKAAGIFARLHHRDAKPGYLKDIPLTLTYIVEVSALYPQLEEFGLWVKERVIPLISK</sequence>
<name>A0ABN4YIL5_9GAMM</name>
<evidence type="ECO:0000259" key="3">
    <source>
        <dbReference type="Pfam" id="PF01636"/>
    </source>
</evidence>
<dbReference type="RefSeq" id="WP_080915147.1">
    <property type="nucleotide sequence ID" value="NZ_CP020472.1"/>
</dbReference>
<evidence type="ECO:0000256" key="1">
    <source>
        <dbReference type="ARBA" id="ARBA00022741"/>
    </source>
</evidence>
<evidence type="ECO:0000313" key="4">
    <source>
        <dbReference type="EMBL" id="ARD21439.1"/>
    </source>
</evidence>
<dbReference type="Pfam" id="PF01636">
    <property type="entry name" value="APH"/>
    <property type="match status" value="1"/>
</dbReference>
<dbReference type="Gene3D" id="3.30.200.20">
    <property type="entry name" value="Phosphorylase Kinase, domain 1"/>
    <property type="match status" value="1"/>
</dbReference>
<dbReference type="Proteomes" id="UP000191820">
    <property type="component" value="Chromosome"/>
</dbReference>
<dbReference type="EMBL" id="CP020472">
    <property type="protein sequence ID" value="ARD21439.1"/>
    <property type="molecule type" value="Genomic_DNA"/>
</dbReference>
<keyword evidence="2" id="KW-0067">ATP-binding</keyword>
<dbReference type="Gene3D" id="3.90.1200.10">
    <property type="match status" value="1"/>
</dbReference>
<dbReference type="PANTHER" id="PTHR33540">
    <property type="entry name" value="TRNA THREONYLCARBAMOYLADENOSINE BIOSYNTHESIS PROTEIN TSAE"/>
    <property type="match status" value="1"/>
</dbReference>
<evidence type="ECO:0000313" key="5">
    <source>
        <dbReference type="Proteomes" id="UP000191820"/>
    </source>
</evidence>
<gene>
    <name evidence="4" type="ORF">SJ2017_1108</name>
</gene>
<dbReference type="SUPFAM" id="SSF56112">
    <property type="entry name" value="Protein kinase-like (PK-like)"/>
    <property type="match status" value="1"/>
</dbReference>
<reference evidence="4 5" key="1">
    <citation type="submission" date="2017-03" db="EMBL/GenBank/DDBJ databases">
        <title>Genome sequencing of Shewanella japonica KCTC 22435.</title>
        <authorList>
            <person name="Kim K.M."/>
        </authorList>
    </citation>
    <scope>NUCLEOTIDE SEQUENCE [LARGE SCALE GENOMIC DNA]</scope>
    <source>
        <strain evidence="4 5">KCTC 22435</strain>
    </source>
</reference>
<keyword evidence="1" id="KW-0547">Nucleotide-binding</keyword>
<proteinExistence type="predicted"/>
<feature type="domain" description="Aminoglycoside phosphotransferase" evidence="3">
    <location>
        <begin position="25"/>
        <end position="239"/>
    </location>
</feature>
<protein>
    <submittedName>
        <fullName evidence="4">Aminoglycoside phosphotransferase</fullName>
    </submittedName>
</protein>
<evidence type="ECO:0000256" key="2">
    <source>
        <dbReference type="ARBA" id="ARBA00022840"/>
    </source>
</evidence>
<dbReference type="PANTHER" id="PTHR33540:SF1">
    <property type="entry name" value="N-ACETYLMURAMATE_N-ACETYLGLUCOSAMINE KINASE"/>
    <property type="match status" value="1"/>
</dbReference>
<dbReference type="InterPro" id="IPR002575">
    <property type="entry name" value="Aminoglycoside_PTrfase"/>
</dbReference>
<dbReference type="InterPro" id="IPR011009">
    <property type="entry name" value="Kinase-like_dom_sf"/>
</dbReference>